<dbReference type="InterPro" id="IPR027372">
    <property type="entry name" value="Phytase-like_dom"/>
</dbReference>
<dbReference type="EMBL" id="CAJPVI010000012">
    <property type="protein sequence ID" value="CAG2143794.1"/>
    <property type="molecule type" value="Genomic_DNA"/>
</dbReference>
<organism evidence="2 3">
    <name type="scientific">Cupriavidus numazuensis</name>
    <dbReference type="NCBI Taxonomy" id="221992"/>
    <lineage>
        <taxon>Bacteria</taxon>
        <taxon>Pseudomonadati</taxon>
        <taxon>Pseudomonadota</taxon>
        <taxon>Betaproteobacteria</taxon>
        <taxon>Burkholderiales</taxon>
        <taxon>Burkholderiaceae</taxon>
        <taxon>Cupriavidus</taxon>
    </lineage>
</organism>
<proteinExistence type="predicted"/>
<gene>
    <name evidence="2" type="ORF">LMG26411_02454</name>
</gene>
<reference evidence="2 3" key="1">
    <citation type="submission" date="2021-03" db="EMBL/GenBank/DDBJ databases">
        <authorList>
            <person name="Peeters C."/>
        </authorList>
    </citation>
    <scope>NUCLEOTIDE SEQUENCE [LARGE SCALE GENOMIC DNA]</scope>
    <source>
        <strain evidence="2 3">LMG 26411</strain>
    </source>
</reference>
<protein>
    <recommendedName>
        <fullName evidence="1">Phytase-like domain-containing protein</fullName>
    </recommendedName>
</protein>
<evidence type="ECO:0000313" key="2">
    <source>
        <dbReference type="EMBL" id="CAG2143794.1"/>
    </source>
</evidence>
<name>A0ABN7PWH9_9BURK</name>
<dbReference type="Proteomes" id="UP000672657">
    <property type="component" value="Unassembled WGS sequence"/>
</dbReference>
<accession>A0ABN7PWH9</accession>
<keyword evidence="3" id="KW-1185">Reference proteome</keyword>
<dbReference type="RefSeq" id="WP_211953533.1">
    <property type="nucleotide sequence ID" value="NZ_CAJPVI010000012.1"/>
</dbReference>
<sequence length="134" mass="14270">MGIELEKNSIHGTPSAATTWANVIKLKKTVLLDMNALGWSAEKLEAMTLIDGQTLAIMNDNDFGLRSTLVDANGKLIDGDPTSCTVDANGAILNDGNCTTGAVSVRATRGDAVNRLTRMWILKFPKALSNYSAS</sequence>
<evidence type="ECO:0000259" key="1">
    <source>
        <dbReference type="Pfam" id="PF13449"/>
    </source>
</evidence>
<dbReference type="Pfam" id="PF13449">
    <property type="entry name" value="Phytase-like"/>
    <property type="match status" value="1"/>
</dbReference>
<feature type="domain" description="Phytase-like" evidence="1">
    <location>
        <begin position="16"/>
        <end position="63"/>
    </location>
</feature>
<evidence type="ECO:0000313" key="3">
    <source>
        <dbReference type="Proteomes" id="UP000672657"/>
    </source>
</evidence>
<comment type="caution">
    <text evidence="2">The sequence shown here is derived from an EMBL/GenBank/DDBJ whole genome shotgun (WGS) entry which is preliminary data.</text>
</comment>